<keyword evidence="8" id="KW-1185">Reference proteome</keyword>
<dbReference type="PANTHER" id="PTHR30086:SF20">
    <property type="entry name" value="ARGININE EXPORTER PROTEIN ARGO-RELATED"/>
    <property type="match status" value="1"/>
</dbReference>
<gene>
    <name evidence="7" type="ORF">ACGRVM_01660</name>
</gene>
<keyword evidence="2" id="KW-1003">Cell membrane</keyword>
<dbReference type="Pfam" id="PF01810">
    <property type="entry name" value="LysE"/>
    <property type="match status" value="1"/>
</dbReference>
<proteinExistence type="predicted"/>
<dbReference type="PANTHER" id="PTHR30086">
    <property type="entry name" value="ARGININE EXPORTER PROTEIN ARGO"/>
    <property type="match status" value="1"/>
</dbReference>
<evidence type="ECO:0000256" key="2">
    <source>
        <dbReference type="ARBA" id="ARBA00022475"/>
    </source>
</evidence>
<evidence type="ECO:0000256" key="3">
    <source>
        <dbReference type="ARBA" id="ARBA00022692"/>
    </source>
</evidence>
<reference evidence="7 8" key="1">
    <citation type="submission" date="2024-10" db="EMBL/GenBank/DDBJ databases">
        <authorList>
            <person name="Yang X.-N."/>
        </authorList>
    </citation>
    <scope>NUCLEOTIDE SEQUENCE [LARGE SCALE GENOMIC DNA]</scope>
    <source>
        <strain evidence="7 8">CAU 1059</strain>
    </source>
</reference>
<feature type="transmembrane region" description="Helical" evidence="6">
    <location>
        <begin position="6"/>
        <end position="28"/>
    </location>
</feature>
<evidence type="ECO:0000256" key="5">
    <source>
        <dbReference type="ARBA" id="ARBA00023136"/>
    </source>
</evidence>
<comment type="subcellular location">
    <subcellularLocation>
        <location evidence="1">Cell membrane</location>
        <topology evidence="1">Multi-pass membrane protein</topology>
    </subcellularLocation>
</comment>
<name>A0ABW7I348_9RHOB</name>
<evidence type="ECO:0000313" key="8">
    <source>
        <dbReference type="Proteomes" id="UP001607157"/>
    </source>
</evidence>
<comment type="caution">
    <text evidence="7">The sequence shown here is derived from an EMBL/GenBank/DDBJ whole genome shotgun (WGS) entry which is preliminary data.</text>
</comment>
<feature type="transmembrane region" description="Helical" evidence="6">
    <location>
        <begin position="109"/>
        <end position="135"/>
    </location>
</feature>
<dbReference type="Proteomes" id="UP001607157">
    <property type="component" value="Unassembled WGS sequence"/>
</dbReference>
<feature type="transmembrane region" description="Helical" evidence="6">
    <location>
        <begin position="147"/>
        <end position="169"/>
    </location>
</feature>
<accession>A0ABW7I348</accession>
<dbReference type="InterPro" id="IPR001123">
    <property type="entry name" value="LeuE-type"/>
</dbReference>
<protein>
    <submittedName>
        <fullName evidence="7">LysE family translocator</fullName>
    </submittedName>
</protein>
<dbReference type="RefSeq" id="WP_377169340.1">
    <property type="nucleotide sequence ID" value="NZ_JBHTJC010000001.1"/>
</dbReference>
<keyword evidence="3 6" id="KW-0812">Transmembrane</keyword>
<keyword evidence="5 6" id="KW-0472">Membrane</keyword>
<feature type="transmembrane region" description="Helical" evidence="6">
    <location>
        <begin position="67"/>
        <end position="88"/>
    </location>
</feature>
<dbReference type="EMBL" id="JBIHMM010000001">
    <property type="protein sequence ID" value="MFH0252586.1"/>
    <property type="molecule type" value="Genomic_DNA"/>
</dbReference>
<keyword evidence="4 6" id="KW-1133">Transmembrane helix</keyword>
<sequence>MEIAHLVAFNIALLAAIASPGPSLLFLIKTTLSAGRAAGIAAASGLALMAALWTLAALLGLDSLFTLFPWLYALMKTAGAAYLIYMAIQMWRHARDPIGAAAEVPHRRAFLSGMLVNLGNPKSVFFAAAVLVVIFPPSLSATEKAIIFANHLAIEMIVQPALAILLSTGAVRRRYLAAKPILDRATAAILGAFGLRLLLTR</sequence>
<feature type="transmembrane region" description="Helical" evidence="6">
    <location>
        <begin position="40"/>
        <end position="61"/>
    </location>
</feature>
<evidence type="ECO:0000256" key="1">
    <source>
        <dbReference type="ARBA" id="ARBA00004651"/>
    </source>
</evidence>
<evidence type="ECO:0000313" key="7">
    <source>
        <dbReference type="EMBL" id="MFH0252586.1"/>
    </source>
</evidence>
<organism evidence="7 8">
    <name type="scientific">Roseovarius aquimarinus</name>
    <dbReference type="NCBI Taxonomy" id="1229156"/>
    <lineage>
        <taxon>Bacteria</taxon>
        <taxon>Pseudomonadati</taxon>
        <taxon>Pseudomonadota</taxon>
        <taxon>Alphaproteobacteria</taxon>
        <taxon>Rhodobacterales</taxon>
        <taxon>Roseobacteraceae</taxon>
        <taxon>Roseovarius</taxon>
    </lineage>
</organism>
<evidence type="ECO:0000256" key="6">
    <source>
        <dbReference type="SAM" id="Phobius"/>
    </source>
</evidence>
<evidence type="ECO:0000256" key="4">
    <source>
        <dbReference type="ARBA" id="ARBA00022989"/>
    </source>
</evidence>